<dbReference type="InterPro" id="IPR050853">
    <property type="entry name" value="WD_repeat_DNA-damage-binding"/>
</dbReference>
<comment type="similarity">
    <text evidence="2 7">Belongs to the WD repeat DDB2/WDR76 family.</text>
</comment>
<dbReference type="AlphaFoldDB" id="A0A7K6XBD9"/>
<keyword evidence="5" id="KW-0677">Repeat</keyword>
<organism evidence="9 10">
    <name type="scientific">Promerops cafer</name>
    <name type="common">Cape sugarbird</name>
    <dbReference type="NCBI Taxonomy" id="254652"/>
    <lineage>
        <taxon>Eukaryota</taxon>
        <taxon>Metazoa</taxon>
        <taxon>Chordata</taxon>
        <taxon>Craniata</taxon>
        <taxon>Vertebrata</taxon>
        <taxon>Euteleostomi</taxon>
        <taxon>Archelosauria</taxon>
        <taxon>Archosauria</taxon>
        <taxon>Dinosauria</taxon>
        <taxon>Saurischia</taxon>
        <taxon>Theropoda</taxon>
        <taxon>Coelurosauria</taxon>
        <taxon>Aves</taxon>
        <taxon>Neognathae</taxon>
        <taxon>Neoaves</taxon>
        <taxon>Telluraves</taxon>
        <taxon>Australaves</taxon>
        <taxon>Passeriformes</taxon>
        <taxon>Passeroidea</taxon>
        <taxon>Nectariniidae</taxon>
        <taxon>Promerops</taxon>
    </lineage>
</organism>
<evidence type="ECO:0000256" key="2">
    <source>
        <dbReference type="ARBA" id="ARBA00005434"/>
    </source>
</evidence>
<evidence type="ECO:0000256" key="8">
    <source>
        <dbReference type="SAM" id="MobiDB-lite"/>
    </source>
</evidence>
<dbReference type="GO" id="GO:0005634">
    <property type="term" value="C:nucleus"/>
    <property type="evidence" value="ECO:0007669"/>
    <property type="project" value="TreeGrafter"/>
</dbReference>
<dbReference type="FunFam" id="2.130.10.10:FF:000180">
    <property type="entry name" value="WD repeat-containing protein 76"/>
    <property type="match status" value="1"/>
</dbReference>
<dbReference type="Gene3D" id="2.130.10.10">
    <property type="entry name" value="YVTN repeat-like/Quinoprotein amine dehydrogenase"/>
    <property type="match status" value="1"/>
</dbReference>
<evidence type="ECO:0000256" key="5">
    <source>
        <dbReference type="ARBA" id="ARBA00022737"/>
    </source>
</evidence>
<evidence type="ECO:0000256" key="7">
    <source>
        <dbReference type="RuleBase" id="RU365004"/>
    </source>
</evidence>
<sequence length="466" mass="51805">DGYSHLSAYERKRLKNITENAKFFAALKLHESAARLNQLTTKRQSRVTKRAKPKKVEDEPARRRSMRLLRVEPPLDIPLLDTFVHPGAQEYPQVPVGPLPMVPEDQAEDSKWTEAVLSTWMRISELKADDAGRGTPDIKRYQESLSSMLLSEENIRKVVKARVCSMAIHPSESTILVAAGDKLGHIGLWNVSCGTEEGAHIFIPHSFQVSCMHFSPCNPAHLLSLSNDTLRCGDVTRAVFDEICRTEEDFSCFDFLEETACTAIVSHWDGTVAVVDRRTPGVSSELSADIGFRRTRTVHVHPVNRQYFLAAGAADVCVFDVRYLKAKGNKPLSSLTGHTKSVASAYFSPVTGSRVVTVCADDKLRIFNSKNTQVLLIFKKQSNKIKTHKSSQPKPGWAIWDPKQEHCFLVGSMAQPRQIQVFQDTGNLLHSFCNVDCLGSVCSINVVHPSQNILVGGNSSGRLHVF</sequence>
<keyword evidence="4 6" id="KW-0853">WD repeat</keyword>
<evidence type="ECO:0000256" key="4">
    <source>
        <dbReference type="ARBA" id="ARBA00022574"/>
    </source>
</evidence>
<proteinExistence type="inferred from homology"/>
<evidence type="ECO:0000256" key="1">
    <source>
        <dbReference type="ARBA" id="ARBA00002530"/>
    </source>
</evidence>
<reference evidence="9 10" key="1">
    <citation type="submission" date="2019-09" db="EMBL/GenBank/DDBJ databases">
        <title>Bird 10,000 Genomes (B10K) Project - Family phase.</title>
        <authorList>
            <person name="Zhang G."/>
        </authorList>
    </citation>
    <scope>NUCLEOTIDE SEQUENCE [LARGE SCALE GENOMIC DNA]</scope>
    <source>
        <strain evidence="9">B10K-UC-030-53</strain>
    </source>
</reference>
<dbReference type="PROSITE" id="PS50082">
    <property type="entry name" value="WD_REPEATS_2"/>
    <property type="match status" value="1"/>
</dbReference>
<gene>
    <name evidence="9" type="primary">Wdr76</name>
    <name evidence="9" type="ORF">PROCAF_R08410</name>
</gene>
<dbReference type="PANTHER" id="PTHR14773:SF0">
    <property type="entry name" value="WD REPEAT-CONTAINING PROTEIN 76"/>
    <property type="match status" value="1"/>
</dbReference>
<dbReference type="GO" id="GO:2000001">
    <property type="term" value="P:regulation of DNA damage checkpoint"/>
    <property type="evidence" value="ECO:0007669"/>
    <property type="project" value="TreeGrafter"/>
</dbReference>
<comment type="function">
    <text evidence="1 7">Specifically binds 5-hydroxymethylcytosine (5hmC), suggesting that it acts as a specific reader of 5hmC.</text>
</comment>
<accession>A0A7K6XBD9</accession>
<dbReference type="SUPFAM" id="SSF50978">
    <property type="entry name" value="WD40 repeat-like"/>
    <property type="match status" value="1"/>
</dbReference>
<name>A0A7K6XBD9_9PASE</name>
<dbReference type="PANTHER" id="PTHR14773">
    <property type="entry name" value="WD REPEAT-CONTAINING PROTEIN 76"/>
    <property type="match status" value="1"/>
</dbReference>
<comment type="subunit">
    <text evidence="7">Interacts with CUL4A and/or CUL4B.</text>
</comment>
<dbReference type="GO" id="GO:0003677">
    <property type="term" value="F:DNA binding"/>
    <property type="evidence" value="ECO:0007669"/>
    <property type="project" value="TreeGrafter"/>
</dbReference>
<dbReference type="InterPro" id="IPR015943">
    <property type="entry name" value="WD40/YVTN_repeat-like_dom_sf"/>
</dbReference>
<dbReference type="InterPro" id="IPR036322">
    <property type="entry name" value="WD40_repeat_dom_sf"/>
</dbReference>
<dbReference type="EMBL" id="VZSE01003911">
    <property type="protein sequence ID" value="NWX56610.1"/>
    <property type="molecule type" value="Genomic_DNA"/>
</dbReference>
<protein>
    <recommendedName>
        <fullName evidence="3 7">WD repeat-containing protein 76</fullName>
    </recommendedName>
</protein>
<dbReference type="SMART" id="SM00320">
    <property type="entry name" value="WD40"/>
    <property type="match status" value="3"/>
</dbReference>
<feature type="repeat" description="WD" evidence="6">
    <location>
        <begin position="335"/>
        <end position="377"/>
    </location>
</feature>
<feature type="non-terminal residue" evidence="9">
    <location>
        <position position="1"/>
    </location>
</feature>
<evidence type="ECO:0000313" key="9">
    <source>
        <dbReference type="EMBL" id="NWX56610.1"/>
    </source>
</evidence>
<feature type="non-terminal residue" evidence="9">
    <location>
        <position position="466"/>
    </location>
</feature>
<feature type="compositionally biased region" description="Basic residues" evidence="8">
    <location>
        <begin position="43"/>
        <end position="53"/>
    </location>
</feature>
<dbReference type="InterPro" id="IPR001680">
    <property type="entry name" value="WD40_rpt"/>
</dbReference>
<feature type="region of interest" description="Disordered" evidence="8">
    <location>
        <begin position="41"/>
        <end position="62"/>
    </location>
</feature>
<evidence type="ECO:0000313" key="10">
    <source>
        <dbReference type="Proteomes" id="UP000587587"/>
    </source>
</evidence>
<keyword evidence="10" id="KW-1185">Reference proteome</keyword>
<evidence type="ECO:0000256" key="3">
    <source>
        <dbReference type="ARBA" id="ARBA00021234"/>
    </source>
</evidence>
<comment type="caution">
    <text evidence="9">The sequence shown here is derived from an EMBL/GenBank/DDBJ whole genome shotgun (WGS) entry which is preliminary data.</text>
</comment>
<dbReference type="Proteomes" id="UP000587587">
    <property type="component" value="Unassembled WGS sequence"/>
</dbReference>
<evidence type="ECO:0000256" key="6">
    <source>
        <dbReference type="PROSITE-ProRule" id="PRU00221"/>
    </source>
</evidence>